<gene>
    <name evidence="2" type="ORF">EWE75_14085</name>
</gene>
<evidence type="ECO:0000259" key="1">
    <source>
        <dbReference type="Pfam" id="PF06904"/>
    </source>
</evidence>
<protein>
    <submittedName>
        <fullName evidence="2">Extensin family protein</fullName>
    </submittedName>
</protein>
<dbReference type="PROSITE" id="PS51257">
    <property type="entry name" value="PROKAR_LIPOPROTEIN"/>
    <property type="match status" value="1"/>
</dbReference>
<dbReference type="RefSeq" id="WP_130158558.1">
    <property type="nucleotide sequence ID" value="NZ_SGIS01000021.1"/>
</dbReference>
<dbReference type="Proteomes" id="UP000292085">
    <property type="component" value="Unassembled WGS sequence"/>
</dbReference>
<reference evidence="2 3" key="1">
    <citation type="submission" date="2019-02" db="EMBL/GenBank/DDBJ databases">
        <authorList>
            <person name="Li Y."/>
        </authorList>
    </citation>
    <scope>NUCLEOTIDE SEQUENCE [LARGE SCALE GENOMIC DNA]</scope>
    <source>
        <strain evidence="2 3">3-7</strain>
    </source>
</reference>
<organism evidence="2 3">
    <name type="scientific">Sphingomonas populi</name>
    <dbReference type="NCBI Taxonomy" id="2484750"/>
    <lineage>
        <taxon>Bacteria</taxon>
        <taxon>Pseudomonadati</taxon>
        <taxon>Pseudomonadota</taxon>
        <taxon>Alphaproteobacteria</taxon>
        <taxon>Sphingomonadales</taxon>
        <taxon>Sphingomonadaceae</taxon>
        <taxon>Sphingomonas</taxon>
    </lineage>
</organism>
<evidence type="ECO:0000313" key="2">
    <source>
        <dbReference type="EMBL" id="RZF63760.1"/>
    </source>
</evidence>
<sequence length="226" mass="24500">MRKRGCRSAGGAAQWLVVFACLVLSACGSNRPPPRPRGSKPITLAIPTSRETQACYTDLSREDVRFSPLADRDYGGGCRVTGAVQLIDIGVPVTNLTAMRCGLARSFAGWVRHAAVPAARQMLGSDLVRVESMGTYACRNTIGTARPMLSGHAIANAVDVGAFVLEDGRRISVLNGWQSSDPQVRAFLRTVHDSACKRFGTVLSPDYNAVHHNHLHLEDDHKSFCR</sequence>
<accession>A0A4Q6XU00</accession>
<feature type="domain" description="Extensin-like C-terminal" evidence="1">
    <location>
        <begin position="53"/>
        <end position="226"/>
    </location>
</feature>
<keyword evidence="3" id="KW-1185">Reference proteome</keyword>
<dbReference type="Pfam" id="PF06904">
    <property type="entry name" value="Extensin-like_C"/>
    <property type="match status" value="1"/>
</dbReference>
<name>A0A4Q6XU00_9SPHN</name>
<dbReference type="EMBL" id="SGIS01000021">
    <property type="protein sequence ID" value="RZF63760.1"/>
    <property type="molecule type" value="Genomic_DNA"/>
</dbReference>
<dbReference type="InterPro" id="IPR009683">
    <property type="entry name" value="Extensin-like_C"/>
</dbReference>
<dbReference type="OrthoDB" id="9809788at2"/>
<dbReference type="AlphaFoldDB" id="A0A4Q6XU00"/>
<evidence type="ECO:0000313" key="3">
    <source>
        <dbReference type="Proteomes" id="UP000292085"/>
    </source>
</evidence>
<comment type="caution">
    <text evidence="2">The sequence shown here is derived from an EMBL/GenBank/DDBJ whole genome shotgun (WGS) entry which is preliminary data.</text>
</comment>
<proteinExistence type="predicted"/>